<gene>
    <name evidence="2" type="ORF">E2C01_093825</name>
</gene>
<protein>
    <submittedName>
        <fullName evidence="2">Uncharacterized protein</fullName>
    </submittedName>
</protein>
<dbReference type="EMBL" id="VSRR010114168">
    <property type="protein sequence ID" value="MPC98454.1"/>
    <property type="molecule type" value="Genomic_DNA"/>
</dbReference>
<keyword evidence="3" id="KW-1185">Reference proteome</keyword>
<proteinExistence type="predicted"/>
<dbReference type="Proteomes" id="UP000324222">
    <property type="component" value="Unassembled WGS sequence"/>
</dbReference>
<reference evidence="2 3" key="1">
    <citation type="submission" date="2019-05" db="EMBL/GenBank/DDBJ databases">
        <title>Another draft genome of Portunus trituberculatus and its Hox gene families provides insights of decapod evolution.</title>
        <authorList>
            <person name="Jeong J.-H."/>
            <person name="Song I."/>
            <person name="Kim S."/>
            <person name="Choi T."/>
            <person name="Kim D."/>
            <person name="Ryu S."/>
            <person name="Kim W."/>
        </authorList>
    </citation>
    <scope>NUCLEOTIDE SEQUENCE [LARGE SCALE GENOMIC DNA]</scope>
    <source>
        <tissue evidence="2">Muscle</tissue>
    </source>
</reference>
<evidence type="ECO:0000313" key="3">
    <source>
        <dbReference type="Proteomes" id="UP000324222"/>
    </source>
</evidence>
<sequence length="72" mass="7679">MYLIVGKEALGSSVLPGQPAAFPFLNRRPQAICVGAPKEEGQPRPKKESYKKAHLSAGSLKSVKSAKTVSQN</sequence>
<accession>A0A5B7K1F1</accession>
<evidence type="ECO:0000256" key="1">
    <source>
        <dbReference type="SAM" id="MobiDB-lite"/>
    </source>
</evidence>
<feature type="region of interest" description="Disordered" evidence="1">
    <location>
        <begin position="36"/>
        <end position="72"/>
    </location>
</feature>
<organism evidence="2 3">
    <name type="scientific">Portunus trituberculatus</name>
    <name type="common">Swimming crab</name>
    <name type="synonym">Neptunus trituberculatus</name>
    <dbReference type="NCBI Taxonomy" id="210409"/>
    <lineage>
        <taxon>Eukaryota</taxon>
        <taxon>Metazoa</taxon>
        <taxon>Ecdysozoa</taxon>
        <taxon>Arthropoda</taxon>
        <taxon>Crustacea</taxon>
        <taxon>Multicrustacea</taxon>
        <taxon>Malacostraca</taxon>
        <taxon>Eumalacostraca</taxon>
        <taxon>Eucarida</taxon>
        <taxon>Decapoda</taxon>
        <taxon>Pleocyemata</taxon>
        <taxon>Brachyura</taxon>
        <taxon>Eubrachyura</taxon>
        <taxon>Portunoidea</taxon>
        <taxon>Portunidae</taxon>
        <taxon>Portuninae</taxon>
        <taxon>Portunus</taxon>
    </lineage>
</organism>
<dbReference type="AlphaFoldDB" id="A0A5B7K1F1"/>
<evidence type="ECO:0000313" key="2">
    <source>
        <dbReference type="EMBL" id="MPC98454.1"/>
    </source>
</evidence>
<comment type="caution">
    <text evidence="2">The sequence shown here is derived from an EMBL/GenBank/DDBJ whole genome shotgun (WGS) entry which is preliminary data.</text>
</comment>
<name>A0A5B7K1F1_PORTR</name>
<feature type="compositionally biased region" description="Basic and acidic residues" evidence="1">
    <location>
        <begin position="37"/>
        <end position="51"/>
    </location>
</feature>